<evidence type="ECO:0000259" key="3">
    <source>
        <dbReference type="Pfam" id="PF10531"/>
    </source>
</evidence>
<evidence type="ECO:0000313" key="5">
    <source>
        <dbReference type="Proteomes" id="UP000316095"/>
    </source>
</evidence>
<organism evidence="4 5">
    <name type="scientific">Rubinisphaera italica</name>
    <dbReference type="NCBI Taxonomy" id="2527969"/>
    <lineage>
        <taxon>Bacteria</taxon>
        <taxon>Pseudomonadati</taxon>
        <taxon>Planctomycetota</taxon>
        <taxon>Planctomycetia</taxon>
        <taxon>Planctomycetales</taxon>
        <taxon>Planctomycetaceae</taxon>
        <taxon>Rubinisphaera</taxon>
    </lineage>
</organism>
<dbReference type="Proteomes" id="UP000316095">
    <property type="component" value="Unassembled WGS sequence"/>
</dbReference>
<name>A0A5C5XL85_9PLAN</name>
<keyword evidence="2" id="KW-0812">Transmembrane</keyword>
<comment type="caution">
    <text evidence="4">The sequence shown here is derived from an EMBL/GenBank/DDBJ whole genome shotgun (WGS) entry which is preliminary data.</text>
</comment>
<gene>
    <name evidence="4" type="ORF">Pan54_46970</name>
</gene>
<protein>
    <recommendedName>
        <fullName evidence="3">Soluble ligand binding domain-containing protein</fullName>
    </recommendedName>
</protein>
<dbReference type="Pfam" id="PF10531">
    <property type="entry name" value="SLBB"/>
    <property type="match status" value="1"/>
</dbReference>
<feature type="domain" description="Soluble ligand binding" evidence="3">
    <location>
        <begin position="52"/>
        <end position="98"/>
    </location>
</feature>
<sequence>MIVTGQIMKSMRFCGYFFAFLIGAFSVTICQAAPKIIQFDSPKSSQVTSPTVAIIGAVNEPGTYQLQSRTLTLADMVTQAGGLTETAGQKVQIVRGGRAGIVLFYQSQMDYTLRAGDVVIIAEGSPSRAKVISYDHENTNGKSTANSLVVRATHHQPATRKSNYGHIVLVGLQDHAVVMPLWKPELTTDELLTTWLKQPAEVAQGVQLIAGPRSRGEVNELSDGMVLQVPSKLVNGNSLPRLPSILGEPNNPEAKSEKSANDYQPETQNQNRWLKDNGISTDLQPVPITQNAPAKIVSEPEPLASVPEFSLPTLMQSVQPNPENNMQAMRPELRIDSPLQDPTMGMMVIPQSSAPVAAGMSSQSNTKESRISYQPESGQSVDGVSSVPSFETSFDSFVNESFLGENTSESLLSPVSNEEIHLAAANEVIPNPIDVNEPNQSSFIGLIAGGIVIVGVFTVIFASVKTHLEQPEFTSDDELEKEPVVKTRDVKPLVKSPVVESQRQTTPIAPSEEEALLQALTEDRLPTIEERVLMPREMKFFGKPHLHYEFRVDAAHEIPKPHIQTPKVNAESKPKIGSGPTFRITREDVQWQGQVGMEHTSSDFFQQTTPNLR</sequence>
<evidence type="ECO:0000256" key="1">
    <source>
        <dbReference type="SAM" id="MobiDB-lite"/>
    </source>
</evidence>
<feature type="region of interest" description="Disordered" evidence="1">
    <location>
        <begin position="238"/>
        <end position="272"/>
    </location>
</feature>
<dbReference type="RefSeq" id="WP_165441928.1">
    <property type="nucleotide sequence ID" value="NZ_SJPG01000001.1"/>
</dbReference>
<feature type="transmembrane region" description="Helical" evidence="2">
    <location>
        <begin position="443"/>
        <end position="464"/>
    </location>
</feature>
<dbReference type="Gene3D" id="3.10.560.10">
    <property type="entry name" value="Outer membrane lipoprotein wza domain like"/>
    <property type="match status" value="1"/>
</dbReference>
<keyword evidence="2" id="KW-1133">Transmembrane helix</keyword>
<dbReference type="EMBL" id="SJPG01000001">
    <property type="protein sequence ID" value="TWT63937.1"/>
    <property type="molecule type" value="Genomic_DNA"/>
</dbReference>
<keyword evidence="5" id="KW-1185">Reference proteome</keyword>
<reference evidence="4 5" key="1">
    <citation type="submission" date="2019-02" db="EMBL/GenBank/DDBJ databases">
        <title>Deep-cultivation of Planctomycetes and their phenomic and genomic characterization uncovers novel biology.</title>
        <authorList>
            <person name="Wiegand S."/>
            <person name="Jogler M."/>
            <person name="Boedeker C."/>
            <person name="Pinto D."/>
            <person name="Vollmers J."/>
            <person name="Rivas-Marin E."/>
            <person name="Kohn T."/>
            <person name="Peeters S.H."/>
            <person name="Heuer A."/>
            <person name="Rast P."/>
            <person name="Oberbeckmann S."/>
            <person name="Bunk B."/>
            <person name="Jeske O."/>
            <person name="Meyerdierks A."/>
            <person name="Storesund J.E."/>
            <person name="Kallscheuer N."/>
            <person name="Luecker S."/>
            <person name="Lage O.M."/>
            <person name="Pohl T."/>
            <person name="Merkel B.J."/>
            <person name="Hornburger P."/>
            <person name="Mueller R.-W."/>
            <person name="Bruemmer F."/>
            <person name="Labrenz M."/>
            <person name="Spormann A.M."/>
            <person name="Op Den Camp H."/>
            <person name="Overmann J."/>
            <person name="Amann R."/>
            <person name="Jetten M.S.M."/>
            <person name="Mascher T."/>
            <person name="Medema M.H."/>
            <person name="Devos D.P."/>
            <person name="Kaster A.-K."/>
            <person name="Ovreas L."/>
            <person name="Rohde M."/>
            <person name="Galperin M.Y."/>
            <person name="Jogler C."/>
        </authorList>
    </citation>
    <scope>NUCLEOTIDE SEQUENCE [LARGE SCALE GENOMIC DNA]</scope>
    <source>
        <strain evidence="4 5">Pan54</strain>
    </source>
</reference>
<dbReference type="AlphaFoldDB" id="A0A5C5XL85"/>
<evidence type="ECO:0000313" key="4">
    <source>
        <dbReference type="EMBL" id="TWT63937.1"/>
    </source>
</evidence>
<feature type="compositionally biased region" description="Polar residues" evidence="1">
    <location>
        <begin position="261"/>
        <end position="272"/>
    </location>
</feature>
<evidence type="ECO:0000256" key="2">
    <source>
        <dbReference type="SAM" id="Phobius"/>
    </source>
</evidence>
<keyword evidence="2" id="KW-0472">Membrane</keyword>
<accession>A0A5C5XL85</accession>
<proteinExistence type="predicted"/>
<dbReference type="InterPro" id="IPR019554">
    <property type="entry name" value="Soluble_ligand-bd"/>
</dbReference>